<reference evidence="4" key="1">
    <citation type="journal article" date="2020" name="Nat. Commun.">
        <title>Genome sequence of the cluster root forming white lupin.</title>
        <authorList>
            <person name="Hufnagel B."/>
            <person name="Marques A."/>
            <person name="Soriano A."/>
            <person name="Marques L."/>
            <person name="Divol F."/>
            <person name="Doumas P."/>
            <person name="Sallet E."/>
            <person name="Mancinotti D."/>
            <person name="Carrere S."/>
            <person name="Marande W."/>
            <person name="Arribat S."/>
            <person name="Keller J."/>
            <person name="Huneau C."/>
            <person name="Blein T."/>
            <person name="Aime D."/>
            <person name="Laguerre M."/>
            <person name="Taylor J."/>
            <person name="Schubert V."/>
            <person name="Nelson M."/>
            <person name="Geu-Flores F."/>
            <person name="Crespi M."/>
            <person name="Gallardo-Guerrero K."/>
            <person name="Delaux P.-M."/>
            <person name="Salse J."/>
            <person name="Berges H."/>
            <person name="Guyot R."/>
            <person name="Gouzy J."/>
            <person name="Peret B."/>
        </authorList>
    </citation>
    <scope>NUCLEOTIDE SEQUENCE [LARGE SCALE GENOMIC DNA]</scope>
    <source>
        <strain evidence="4">cv. Amiga</strain>
    </source>
</reference>
<evidence type="ECO:0000313" key="3">
    <source>
        <dbReference type="EMBL" id="KAE9592400.1"/>
    </source>
</evidence>
<evidence type="ECO:0000313" key="4">
    <source>
        <dbReference type="Proteomes" id="UP000447434"/>
    </source>
</evidence>
<comment type="caution">
    <text evidence="3">The sequence shown here is derived from an EMBL/GenBank/DDBJ whole genome shotgun (WGS) entry which is preliminary data.</text>
</comment>
<keyword evidence="1" id="KW-0175">Coiled coil</keyword>
<evidence type="ECO:0000256" key="1">
    <source>
        <dbReference type="SAM" id="Coils"/>
    </source>
</evidence>
<dbReference type="InterPro" id="IPR011257">
    <property type="entry name" value="DNA_glycosylase"/>
</dbReference>
<dbReference type="InterPro" id="IPR003265">
    <property type="entry name" value="HhH-GPD_domain"/>
</dbReference>
<dbReference type="GO" id="GO:0006284">
    <property type="term" value="P:base-excision repair"/>
    <property type="evidence" value="ECO:0007669"/>
    <property type="project" value="InterPro"/>
</dbReference>
<gene>
    <name evidence="3" type="ORF">Lalb_Chr19g0128911</name>
</gene>
<dbReference type="InterPro" id="IPR044811">
    <property type="entry name" value="DME/ROS1"/>
</dbReference>
<dbReference type="SUPFAM" id="SSF48150">
    <property type="entry name" value="DNA-glycosylase"/>
    <property type="match status" value="1"/>
</dbReference>
<dbReference type="CDD" id="cd00056">
    <property type="entry name" value="ENDO3c"/>
    <property type="match status" value="1"/>
</dbReference>
<dbReference type="OrthoDB" id="5607at2759"/>
<keyword evidence="4" id="KW-1185">Reference proteome</keyword>
<dbReference type="GO" id="GO:0141166">
    <property type="term" value="P:chromosomal 5-methylcytosine DNA demethylation pathway"/>
    <property type="evidence" value="ECO:0007669"/>
    <property type="project" value="InterPro"/>
</dbReference>
<organism evidence="3 4">
    <name type="scientific">Lupinus albus</name>
    <name type="common">White lupine</name>
    <name type="synonym">Lupinus termis</name>
    <dbReference type="NCBI Taxonomy" id="3870"/>
    <lineage>
        <taxon>Eukaryota</taxon>
        <taxon>Viridiplantae</taxon>
        <taxon>Streptophyta</taxon>
        <taxon>Embryophyta</taxon>
        <taxon>Tracheophyta</taxon>
        <taxon>Spermatophyta</taxon>
        <taxon>Magnoliopsida</taxon>
        <taxon>eudicotyledons</taxon>
        <taxon>Gunneridae</taxon>
        <taxon>Pentapetalae</taxon>
        <taxon>rosids</taxon>
        <taxon>fabids</taxon>
        <taxon>Fabales</taxon>
        <taxon>Fabaceae</taxon>
        <taxon>Papilionoideae</taxon>
        <taxon>50 kb inversion clade</taxon>
        <taxon>genistoids sensu lato</taxon>
        <taxon>core genistoids</taxon>
        <taxon>Genisteae</taxon>
        <taxon>Lupinus</taxon>
    </lineage>
</organism>
<feature type="coiled-coil region" evidence="1">
    <location>
        <begin position="214"/>
        <end position="241"/>
    </location>
</feature>
<evidence type="ECO:0000256" key="2">
    <source>
        <dbReference type="SAM" id="MobiDB-lite"/>
    </source>
</evidence>
<dbReference type="PANTHER" id="PTHR46213">
    <property type="entry name" value="TRANSCRIPTIONAL ACTIVATOR DEMETER"/>
    <property type="match status" value="1"/>
</dbReference>
<feature type="compositionally biased region" description="Polar residues" evidence="2">
    <location>
        <begin position="65"/>
        <end position="77"/>
    </location>
</feature>
<dbReference type="GO" id="GO:0019104">
    <property type="term" value="F:DNA N-glycosylase activity"/>
    <property type="evidence" value="ECO:0007669"/>
    <property type="project" value="InterPro"/>
</dbReference>
<dbReference type="PANTHER" id="PTHR46213:SF26">
    <property type="entry name" value="HHH-GPD BASE EXCISION DNA REPAIR FAMILY PROTEIN"/>
    <property type="match status" value="1"/>
</dbReference>
<accession>A0A6A4NT84</accession>
<dbReference type="GO" id="GO:0035514">
    <property type="term" value="F:DNA demethylase activity"/>
    <property type="evidence" value="ECO:0007669"/>
    <property type="project" value="InterPro"/>
</dbReference>
<feature type="compositionally biased region" description="Basic residues" evidence="2">
    <location>
        <begin position="39"/>
        <end position="48"/>
    </location>
</feature>
<dbReference type="EMBL" id="WOCE01000019">
    <property type="protein sequence ID" value="KAE9592400.1"/>
    <property type="molecule type" value="Genomic_DNA"/>
</dbReference>
<dbReference type="InterPro" id="IPR023170">
    <property type="entry name" value="HhH_base_excis_C"/>
</dbReference>
<name>A0A6A4NT84_LUPAL</name>
<proteinExistence type="predicted"/>
<dbReference type="AlphaFoldDB" id="A0A6A4NT84"/>
<sequence>MEGLDQGFGVNLSSRSQCSYGVNIIHGESNMFTPPPSSTKKRKKKKTYWPKILDESKTNTKRTYKSMNTPKPSTPMQRKSYVRKRPSCMGPLFPEEDSVSLAFMEKKPSKVEEKVEESGSHNSLFKNELGINYNSLQTYQKSRSSLGFCLIKSRQVGVNFPRSCKKKRKVRERACLEKLLQPYKKGKRSKTLKRKRRCWNVLNVEGKIVVSRVMRSLIKKLKSLKKKREQKKETNKRKNNQVVVYKEHQIVPYKGPHTKYQGEVELDGETLRVWNLLLDGKAHIDHEKHKYWEEKRFMYQRKIEIFMTRMHDTLGDRRFLSWKGSVLDSVVGVFLTQNVSDYLSSGAFMNVAAKFPAKTTSYGSETIVDFDKEIEDNKVEVEDNKVSEFDKEIEDKKVEEVEAQNAKDSCEVDNKGAENNSSKVKIISDKKKLAEEEKDKVKKEKEVHWDMLRKIYTKSTRHSDHEDIVDWEAVRCSKLSEFAQIIKCRGQHNIIAAKIQRLLNHLKDTYGNLDLEWLRYAPSMDVKEYLLSIYGLGLKSVECIRLLALQHSAFPVDVNVGRIVVRLGWVPLKPLPESMQIHDLEKFPKEEDVQRYLWPRICNLDRRTLYQLHYQMITFGKVCICMDIILKNILAISTRKNILYYVQVFCGKGRPNCNACPMREEGCKYYESKLARYLLHFIPVFA</sequence>
<dbReference type="Gene3D" id="1.10.1670.10">
    <property type="entry name" value="Helix-hairpin-Helix base-excision DNA repair enzymes (C-terminal)"/>
    <property type="match status" value="1"/>
</dbReference>
<protein>
    <submittedName>
        <fullName evidence="3">Putative DNA glycosylase, helix-turn-helix, base-excision DNA repair</fullName>
    </submittedName>
</protein>
<dbReference type="Proteomes" id="UP000447434">
    <property type="component" value="Chromosome 19"/>
</dbReference>
<feature type="region of interest" description="Disordered" evidence="2">
    <location>
        <begin position="30"/>
        <end position="82"/>
    </location>
</feature>